<proteinExistence type="predicted"/>
<dbReference type="RefSeq" id="WP_369183872.1">
    <property type="nucleotide sequence ID" value="NZ_CP163445.1"/>
</dbReference>
<evidence type="ECO:0000256" key="1">
    <source>
        <dbReference type="SAM" id="MobiDB-lite"/>
    </source>
</evidence>
<sequence length="128" mass="11429">MKQALKAAGTAALGIAIAAVGTGVASAADGQAAGGLGLPTGAVTNPAVTGAVTDTASKLPGGDKVTGALGTLAPTAGHAAAAPAPAGAPAAPVAGVTQTRGAVPTIPGVDKTPIGGLTGALPLPGLTG</sequence>
<gene>
    <name evidence="3" type="ORF">AB2U05_20095</name>
</gene>
<dbReference type="AlphaFoldDB" id="A0AB39TMX1"/>
<feature type="region of interest" description="Disordered" evidence="1">
    <location>
        <begin position="76"/>
        <end position="96"/>
    </location>
</feature>
<keyword evidence="3" id="KW-0067">ATP-binding</keyword>
<feature type="signal peptide" evidence="2">
    <location>
        <begin position="1"/>
        <end position="27"/>
    </location>
</feature>
<keyword evidence="2" id="KW-0732">Signal</keyword>
<dbReference type="GO" id="GO:0005524">
    <property type="term" value="F:ATP binding"/>
    <property type="evidence" value="ECO:0007669"/>
    <property type="project" value="UniProtKB-KW"/>
</dbReference>
<protein>
    <submittedName>
        <fullName evidence="3">ATP-binding protein</fullName>
    </submittedName>
</protein>
<evidence type="ECO:0000313" key="3">
    <source>
        <dbReference type="EMBL" id="XDQ80605.1"/>
    </source>
</evidence>
<keyword evidence="3" id="KW-0547">Nucleotide-binding</keyword>
<feature type="chain" id="PRO_5044223867" evidence="2">
    <location>
        <begin position="28"/>
        <end position="128"/>
    </location>
</feature>
<organism evidence="3">
    <name type="scientific">Streptomyces sp. Y1</name>
    <dbReference type="NCBI Taxonomy" id="3238634"/>
    <lineage>
        <taxon>Bacteria</taxon>
        <taxon>Bacillati</taxon>
        <taxon>Actinomycetota</taxon>
        <taxon>Actinomycetes</taxon>
        <taxon>Kitasatosporales</taxon>
        <taxon>Streptomycetaceae</taxon>
        <taxon>Streptomyces</taxon>
    </lineage>
</organism>
<name>A0AB39TMX1_9ACTN</name>
<dbReference type="EMBL" id="CP163445">
    <property type="protein sequence ID" value="XDQ80605.1"/>
    <property type="molecule type" value="Genomic_DNA"/>
</dbReference>
<accession>A0AB39TMX1</accession>
<evidence type="ECO:0000256" key="2">
    <source>
        <dbReference type="SAM" id="SignalP"/>
    </source>
</evidence>
<reference evidence="3" key="1">
    <citation type="submission" date="2024-07" db="EMBL/GenBank/DDBJ databases">
        <authorList>
            <person name="Yu S.T."/>
        </authorList>
    </citation>
    <scope>NUCLEOTIDE SEQUENCE</scope>
    <source>
        <strain evidence="3">Y1</strain>
    </source>
</reference>